<evidence type="ECO:0000313" key="1">
    <source>
        <dbReference type="EMBL" id="CAG7581206.1"/>
    </source>
</evidence>
<accession>A0A8D9CDJ0</accession>
<protein>
    <submittedName>
        <fullName evidence="1">Uncharacterized protein</fullName>
    </submittedName>
</protein>
<reference evidence="1" key="1">
    <citation type="submission" date="2021-06" db="EMBL/GenBank/DDBJ databases">
        <authorList>
            <person name="Gannon L."/>
            <person name="Redgwell R T."/>
            <person name="Michniewski S."/>
            <person name="Harrison D C."/>
            <person name="Millard A."/>
        </authorList>
    </citation>
    <scope>NUCLEOTIDE SEQUENCE</scope>
</reference>
<name>A0A8D9CDJ0_9VIRU</name>
<organism evidence="1">
    <name type="scientific">uncultured marine phage</name>
    <dbReference type="NCBI Taxonomy" id="707152"/>
    <lineage>
        <taxon>Viruses</taxon>
        <taxon>environmental samples</taxon>
    </lineage>
</organism>
<gene>
    <name evidence="1" type="ORF">SLAVMIC_00727</name>
</gene>
<proteinExistence type="predicted"/>
<dbReference type="EMBL" id="OU342829">
    <property type="protein sequence ID" value="CAG7581206.1"/>
    <property type="molecule type" value="Genomic_DNA"/>
</dbReference>
<sequence>MNKKVSISIEEIQELHKRMREINSHDLSDIEFTEDGIPIDIDPKIIEQFKFCGLNNKDFIMTDFYKSGFDNIKNPY</sequence>